<dbReference type="EMBL" id="CAFBLM010000027">
    <property type="protein sequence ID" value="CAB4869855.1"/>
    <property type="molecule type" value="Genomic_DNA"/>
</dbReference>
<feature type="transmembrane region" description="Helical" evidence="6">
    <location>
        <begin position="365"/>
        <end position="385"/>
    </location>
</feature>
<dbReference type="PANTHER" id="PTHR30474:SF14">
    <property type="entry name" value="CELL CYCLE PROTEIN"/>
    <property type="match status" value="1"/>
</dbReference>
<dbReference type="InterPro" id="IPR001182">
    <property type="entry name" value="FtsW/RodA"/>
</dbReference>
<feature type="transmembrane region" description="Helical" evidence="6">
    <location>
        <begin position="70"/>
        <end position="88"/>
    </location>
</feature>
<dbReference type="InterPro" id="IPR011923">
    <property type="entry name" value="RodA/MrdB"/>
</dbReference>
<dbReference type="GO" id="GO:0008360">
    <property type="term" value="P:regulation of cell shape"/>
    <property type="evidence" value="ECO:0007669"/>
    <property type="project" value="UniProtKB-KW"/>
</dbReference>
<comment type="subcellular location">
    <subcellularLocation>
        <location evidence="1">Membrane</location>
        <topology evidence="1">Multi-pass membrane protein</topology>
    </subcellularLocation>
</comment>
<keyword evidence="2 6" id="KW-0812">Transmembrane</keyword>
<dbReference type="GO" id="GO:0051301">
    <property type="term" value="P:cell division"/>
    <property type="evidence" value="ECO:0007669"/>
    <property type="project" value="InterPro"/>
</dbReference>
<feature type="transmembrane region" description="Helical" evidence="6">
    <location>
        <begin position="97"/>
        <end position="117"/>
    </location>
</feature>
<organism evidence="7">
    <name type="scientific">freshwater metagenome</name>
    <dbReference type="NCBI Taxonomy" id="449393"/>
    <lineage>
        <taxon>unclassified sequences</taxon>
        <taxon>metagenomes</taxon>
        <taxon>ecological metagenomes</taxon>
    </lineage>
</organism>
<reference evidence="7" key="1">
    <citation type="submission" date="2020-05" db="EMBL/GenBank/DDBJ databases">
        <authorList>
            <person name="Chiriac C."/>
            <person name="Salcher M."/>
            <person name="Ghai R."/>
            <person name="Kavagutti S V."/>
        </authorList>
    </citation>
    <scope>NUCLEOTIDE SEQUENCE</scope>
</reference>
<name>A0A6J7DLY6_9ZZZZ</name>
<keyword evidence="4 6" id="KW-1133">Transmembrane helix</keyword>
<dbReference type="PANTHER" id="PTHR30474">
    <property type="entry name" value="CELL CYCLE PROTEIN"/>
    <property type="match status" value="1"/>
</dbReference>
<accession>A0A6J7DLY6</accession>
<feature type="transmembrane region" description="Helical" evidence="6">
    <location>
        <begin position="137"/>
        <end position="153"/>
    </location>
</feature>
<dbReference type="InterPro" id="IPR018365">
    <property type="entry name" value="Cell_cycle_FtsW-rel_CS"/>
</dbReference>
<dbReference type="GO" id="GO:0005886">
    <property type="term" value="C:plasma membrane"/>
    <property type="evidence" value="ECO:0007669"/>
    <property type="project" value="TreeGrafter"/>
</dbReference>
<evidence type="ECO:0000256" key="2">
    <source>
        <dbReference type="ARBA" id="ARBA00022692"/>
    </source>
</evidence>
<feature type="transmembrane region" description="Helical" evidence="6">
    <location>
        <begin position="327"/>
        <end position="345"/>
    </location>
</feature>
<dbReference type="GO" id="GO:0015648">
    <property type="term" value="F:lipid-linked peptidoglycan transporter activity"/>
    <property type="evidence" value="ECO:0007669"/>
    <property type="project" value="TreeGrafter"/>
</dbReference>
<dbReference type="AlphaFoldDB" id="A0A6J7DLY6"/>
<keyword evidence="3" id="KW-0133">Cell shape</keyword>
<evidence type="ECO:0000256" key="4">
    <source>
        <dbReference type="ARBA" id="ARBA00022989"/>
    </source>
</evidence>
<dbReference type="NCBIfam" id="TIGR02210">
    <property type="entry name" value="rodA_shape"/>
    <property type="match status" value="1"/>
</dbReference>
<evidence type="ECO:0000256" key="6">
    <source>
        <dbReference type="SAM" id="Phobius"/>
    </source>
</evidence>
<evidence type="ECO:0000256" key="3">
    <source>
        <dbReference type="ARBA" id="ARBA00022960"/>
    </source>
</evidence>
<feature type="transmembrane region" description="Helical" evidence="6">
    <location>
        <begin position="30"/>
        <end position="50"/>
    </location>
</feature>
<protein>
    <submittedName>
        <fullName evidence="7">Unannotated protein</fullName>
    </submittedName>
</protein>
<sequence>MTYSSTDFYSRRGVVDRALDRDSTLRRLDWVLMGSVLTLLFIGTLLVWSATKQKQLDAGGDPQTYLKKHLINIIIGLALAALTTLLDYRMLRAYAPLIYGASVLGLLAVLSPLGSTINGAHSWIVLPAGFSVQPSEFAKVAIVVGVSVLLSERRDGESAPIRSDLLLALGFAAIPVVLIMLQPDLGTTMVIAFIILGMLAVAGVETKFIAALLGIAAVGAVLAIKVGVLSTYQINRFAAFANPSLDPRGVGYNTGQARIAIGQGSWFGQGLFRGTQTNGRFVPEQQTDFVFTVAGEELGLLGAGVIIILIGIILWRTIRIARRAEDLYGVLVATGIACWFTFQAFENIGMTLGITPVTGLPLPFVSYGGSSMFANMMAIGLLQNVHLKRYV</sequence>
<dbReference type="PROSITE" id="PS00428">
    <property type="entry name" value="FTSW_RODA_SPOVE"/>
    <property type="match status" value="1"/>
</dbReference>
<evidence type="ECO:0000313" key="7">
    <source>
        <dbReference type="EMBL" id="CAB4869855.1"/>
    </source>
</evidence>
<proteinExistence type="predicted"/>
<feature type="transmembrane region" description="Helical" evidence="6">
    <location>
        <begin position="298"/>
        <end position="315"/>
    </location>
</feature>
<evidence type="ECO:0000256" key="1">
    <source>
        <dbReference type="ARBA" id="ARBA00004141"/>
    </source>
</evidence>
<feature type="transmembrane region" description="Helical" evidence="6">
    <location>
        <begin position="165"/>
        <end position="181"/>
    </location>
</feature>
<feature type="transmembrane region" description="Helical" evidence="6">
    <location>
        <begin position="211"/>
        <end position="234"/>
    </location>
</feature>
<evidence type="ECO:0000256" key="5">
    <source>
        <dbReference type="ARBA" id="ARBA00023136"/>
    </source>
</evidence>
<gene>
    <name evidence="7" type="ORF">UFOPK3401_00740</name>
</gene>
<dbReference type="GO" id="GO:0032153">
    <property type="term" value="C:cell division site"/>
    <property type="evidence" value="ECO:0007669"/>
    <property type="project" value="TreeGrafter"/>
</dbReference>
<feature type="transmembrane region" description="Helical" evidence="6">
    <location>
        <begin position="187"/>
        <end position="204"/>
    </location>
</feature>
<keyword evidence="5 6" id="KW-0472">Membrane</keyword>
<dbReference type="Pfam" id="PF01098">
    <property type="entry name" value="FTSW_RODA_SPOVE"/>
    <property type="match status" value="1"/>
</dbReference>